<dbReference type="RefSeq" id="XP_043180412.1">
    <property type="nucleotide sequence ID" value="XM_043328966.1"/>
</dbReference>
<sequence length="481" mass="52593">MAKQLVQKYDRGDSLLLDLPIDIFIAILKKLDVKDLAMLSRVCWVLHDIVASTGWETYVRSQPRPSISLTQHLDAISPLRRARYIHLTDRAWASRNSIVRPLALSHYSIKDASPCLVATPSMLIIAVANALHVYSFLNEGDVRWRGHVALHRDSAHDDITGLGVLSQVNPGRGECVIASLASGRLLRVRLSPNDEPLKATVTAHYTHPATHITSLSTSRWESKAGLTLTTAVGRLVSLYNTRSPWIEPTRIEMPTLTAVPGKKRVRLWCSIIAQSDSLAVAGSTQLFLNPILPTGLGTQGTALPGPAKTSTCYALAHPPDGGRDLILSGWHDGFVRMYDLRTRAVELTMHDPWSDSAVYCVGAGGGSGAHVVAGYSNHGIVAIFDIRSPTNGYTIYSPSSTRSPPRPRNGLTQVSSLHVEGARIFGTTPHLPFVVDFGPDVTRDTYPPVKEVPDRMSRDGRSFYYAGYTHARGHPELVQSL</sequence>
<dbReference type="InterPro" id="IPR001810">
    <property type="entry name" value="F-box_dom"/>
</dbReference>
<dbReference type="Proteomes" id="UP000650533">
    <property type="component" value="Chromosome 5"/>
</dbReference>
<evidence type="ECO:0000259" key="1">
    <source>
        <dbReference type="PROSITE" id="PS50181"/>
    </source>
</evidence>
<proteinExistence type="predicted"/>
<dbReference type="EMBL" id="CP059662">
    <property type="protein sequence ID" value="QRW20175.1"/>
    <property type="molecule type" value="Genomic_DNA"/>
</dbReference>
<dbReference type="GeneID" id="67031429"/>
<dbReference type="CDD" id="cd09917">
    <property type="entry name" value="F-box_SF"/>
    <property type="match status" value="1"/>
</dbReference>
<dbReference type="SUPFAM" id="SSF50978">
    <property type="entry name" value="WD40 repeat-like"/>
    <property type="match status" value="1"/>
</dbReference>
<dbReference type="InterPro" id="IPR036047">
    <property type="entry name" value="F-box-like_dom_sf"/>
</dbReference>
<evidence type="ECO:0000313" key="2">
    <source>
        <dbReference type="EMBL" id="QRW20175.1"/>
    </source>
</evidence>
<accession>A0A8H8NX07</accession>
<name>A0A8H8NX07_9AGAM</name>
<dbReference type="InterPro" id="IPR015943">
    <property type="entry name" value="WD40/YVTN_repeat-like_dom_sf"/>
</dbReference>
<evidence type="ECO:0000313" key="3">
    <source>
        <dbReference type="Proteomes" id="UP000650533"/>
    </source>
</evidence>
<reference evidence="2" key="1">
    <citation type="submission" date="2020-05" db="EMBL/GenBank/DDBJ databases">
        <title>Evolutionary and genomic comparisons of hybrid uninucleate and nonhybrid Rhizoctonia fungi.</title>
        <authorList>
            <person name="Li C."/>
            <person name="Chen X."/>
        </authorList>
    </citation>
    <scope>NUCLEOTIDE SEQUENCE</scope>
    <source>
        <strain evidence="2">AG-1 IA</strain>
    </source>
</reference>
<dbReference type="Pfam" id="PF00646">
    <property type="entry name" value="F-box"/>
    <property type="match status" value="1"/>
</dbReference>
<dbReference type="Gene3D" id="2.130.10.10">
    <property type="entry name" value="YVTN repeat-like/Quinoprotein amine dehydrogenase"/>
    <property type="match status" value="1"/>
</dbReference>
<dbReference type="SUPFAM" id="SSF81383">
    <property type="entry name" value="F-box domain"/>
    <property type="match status" value="1"/>
</dbReference>
<dbReference type="InterPro" id="IPR036322">
    <property type="entry name" value="WD40_repeat_dom_sf"/>
</dbReference>
<feature type="domain" description="F-box" evidence="1">
    <location>
        <begin position="13"/>
        <end position="58"/>
    </location>
</feature>
<organism evidence="2 3">
    <name type="scientific">Rhizoctonia solani</name>
    <dbReference type="NCBI Taxonomy" id="456999"/>
    <lineage>
        <taxon>Eukaryota</taxon>
        <taxon>Fungi</taxon>
        <taxon>Dikarya</taxon>
        <taxon>Basidiomycota</taxon>
        <taxon>Agaricomycotina</taxon>
        <taxon>Agaricomycetes</taxon>
        <taxon>Cantharellales</taxon>
        <taxon>Ceratobasidiaceae</taxon>
        <taxon>Rhizoctonia</taxon>
    </lineage>
</organism>
<gene>
    <name evidence="2" type="ORF">RhiXN_09150</name>
</gene>
<dbReference type="PROSITE" id="PS50181">
    <property type="entry name" value="FBOX"/>
    <property type="match status" value="1"/>
</dbReference>
<dbReference type="KEGG" id="rsx:RhiXN_09150"/>
<dbReference type="AlphaFoldDB" id="A0A8H8NX07"/>
<protein>
    <submittedName>
        <fullName evidence="2">F-box protein</fullName>
    </submittedName>
</protein>